<evidence type="ECO:0000313" key="1">
    <source>
        <dbReference type="EMBL" id="OGZ61923.1"/>
    </source>
</evidence>
<gene>
    <name evidence="1" type="ORF">A3H51_02905</name>
</gene>
<comment type="caution">
    <text evidence="1">The sequence shown here is derived from an EMBL/GenBank/DDBJ whole genome shotgun (WGS) entry which is preliminary data.</text>
</comment>
<protein>
    <submittedName>
        <fullName evidence="1">Uncharacterized protein</fullName>
    </submittedName>
</protein>
<accession>A0A1G2HHJ1</accession>
<organism evidence="1 2">
    <name type="scientific">Candidatus Spechtbacteria bacterium RIFCSPLOWO2_02_FULL_38_8</name>
    <dbReference type="NCBI Taxonomy" id="1802164"/>
    <lineage>
        <taxon>Bacteria</taxon>
        <taxon>Candidatus Spechtiibacteriota</taxon>
    </lineage>
</organism>
<proteinExistence type="predicted"/>
<dbReference type="EMBL" id="MHOJ01000032">
    <property type="protein sequence ID" value="OGZ61923.1"/>
    <property type="molecule type" value="Genomic_DNA"/>
</dbReference>
<dbReference type="STRING" id="1802164.A3H51_02905"/>
<name>A0A1G2HHJ1_9BACT</name>
<sequence length="178" mass="20544">MLLVRNINVVMGHKNMKIAIFLHGTTIMHKNAVGKGQKERVRQSVKREASVLDYSSYVPIENAVKKLKKWVKQGASVIYLSSHEAVEDVEKDKSVLARYGFPEGKVFFRQHDEEYKDIVERIMPDVLIEDDCESIGGEKEMIYPHIKPQFKNMVRSIVVREFEGIDSLPDDIKSLRIR</sequence>
<reference evidence="1 2" key="1">
    <citation type="journal article" date="2016" name="Nat. Commun.">
        <title>Thousands of microbial genomes shed light on interconnected biogeochemical processes in an aquifer system.</title>
        <authorList>
            <person name="Anantharaman K."/>
            <person name="Brown C.T."/>
            <person name="Hug L.A."/>
            <person name="Sharon I."/>
            <person name="Castelle C.J."/>
            <person name="Probst A.J."/>
            <person name="Thomas B.C."/>
            <person name="Singh A."/>
            <person name="Wilkins M.J."/>
            <person name="Karaoz U."/>
            <person name="Brodie E.L."/>
            <person name="Williams K.H."/>
            <person name="Hubbard S.S."/>
            <person name="Banfield J.F."/>
        </authorList>
    </citation>
    <scope>NUCLEOTIDE SEQUENCE [LARGE SCALE GENOMIC DNA]</scope>
</reference>
<evidence type="ECO:0000313" key="2">
    <source>
        <dbReference type="Proteomes" id="UP000178509"/>
    </source>
</evidence>
<dbReference type="Proteomes" id="UP000178509">
    <property type="component" value="Unassembled WGS sequence"/>
</dbReference>
<dbReference type="AlphaFoldDB" id="A0A1G2HHJ1"/>